<dbReference type="InterPro" id="IPR002182">
    <property type="entry name" value="NB-ARC"/>
</dbReference>
<keyword evidence="4" id="KW-1185">Reference proteome</keyword>
<dbReference type="PANTHER" id="PTHR33463">
    <property type="entry name" value="NB-ARC DOMAIN-CONTAINING PROTEIN-RELATED"/>
    <property type="match status" value="1"/>
</dbReference>
<dbReference type="Pfam" id="PF00931">
    <property type="entry name" value="NB-ARC"/>
    <property type="match status" value="1"/>
</dbReference>
<dbReference type="Gene3D" id="3.40.50.300">
    <property type="entry name" value="P-loop containing nucleotide triphosphate hydrolases"/>
    <property type="match status" value="1"/>
</dbReference>
<evidence type="ECO:0000313" key="4">
    <source>
        <dbReference type="Proteomes" id="UP000075243"/>
    </source>
</evidence>
<evidence type="ECO:0000256" key="1">
    <source>
        <dbReference type="ARBA" id="ARBA00022821"/>
    </source>
</evidence>
<evidence type="ECO:0000313" key="3">
    <source>
        <dbReference type="EMBL" id="KYP35718.1"/>
    </source>
</evidence>
<evidence type="ECO:0000259" key="2">
    <source>
        <dbReference type="Pfam" id="PF00931"/>
    </source>
</evidence>
<keyword evidence="1" id="KW-0611">Plant defense</keyword>
<dbReference type="STRING" id="3821.A0A151QZD0"/>
<proteinExistence type="predicted"/>
<feature type="domain" description="NB-ARC" evidence="2">
    <location>
        <begin position="4"/>
        <end position="154"/>
    </location>
</feature>
<reference evidence="3" key="1">
    <citation type="journal article" date="2012" name="Nat. Biotechnol.">
        <title>Draft genome sequence of pigeonpea (Cajanus cajan), an orphan legume crop of resource-poor farmers.</title>
        <authorList>
            <person name="Varshney R.K."/>
            <person name="Chen W."/>
            <person name="Li Y."/>
            <person name="Bharti A.K."/>
            <person name="Saxena R.K."/>
            <person name="Schlueter J.A."/>
            <person name="Donoghue M.T."/>
            <person name="Azam S."/>
            <person name="Fan G."/>
            <person name="Whaley A.M."/>
            <person name="Farmer A.D."/>
            <person name="Sheridan J."/>
            <person name="Iwata A."/>
            <person name="Tuteja R."/>
            <person name="Penmetsa R.V."/>
            <person name="Wu W."/>
            <person name="Upadhyaya H.D."/>
            <person name="Yang S.P."/>
            <person name="Shah T."/>
            <person name="Saxena K.B."/>
            <person name="Michael T."/>
            <person name="McCombie W.R."/>
            <person name="Yang B."/>
            <person name="Zhang G."/>
            <person name="Yang H."/>
            <person name="Wang J."/>
            <person name="Spillane C."/>
            <person name="Cook D.R."/>
            <person name="May G.D."/>
            <person name="Xu X."/>
            <person name="Jackson S.A."/>
        </authorList>
    </citation>
    <scope>NUCLEOTIDE SEQUENCE [LARGE SCALE GENOMIC DNA]</scope>
</reference>
<dbReference type="Proteomes" id="UP000075243">
    <property type="component" value="Unassembled WGS sequence"/>
</dbReference>
<dbReference type="InterPro" id="IPR050905">
    <property type="entry name" value="Plant_NBS-LRR"/>
</dbReference>
<dbReference type="PRINTS" id="PR00364">
    <property type="entry name" value="DISEASERSIST"/>
</dbReference>
<dbReference type="Gramene" id="C.cajan_43851.t">
    <property type="protein sequence ID" value="C.cajan_43851.t.cds1"/>
    <property type="gene ID" value="C.cajan_43851"/>
</dbReference>
<dbReference type="InterPro" id="IPR027417">
    <property type="entry name" value="P-loop_NTPase"/>
</dbReference>
<sequence length="190" mass="21792">MQQLGSIKIQDLGGVGKTFLATYMENEIKRKKSFKHVFWVTVSHDFTILKLQHHIAETMGVKLYGDDERSRATILASELEKIENSVLILDDVWKYIDLEKVRIPLRMNGIKLIITSRLKHVCQQMDCLQHHMITVYPLNGNFEKDMDWELFLLKLGHHGIPATLPPEVEKIARSVVKKCDGLPLANQCDG</sequence>
<dbReference type="PANTHER" id="PTHR33463:SF187">
    <property type="entry name" value="AND NB-ARC DOMAIN DISEASE RESISTANCE PROTEIN, PUTATIVE-RELATED"/>
    <property type="match status" value="1"/>
</dbReference>
<dbReference type="SUPFAM" id="SSF52540">
    <property type="entry name" value="P-loop containing nucleoside triphosphate hydrolases"/>
    <property type="match status" value="1"/>
</dbReference>
<dbReference type="GO" id="GO:0043531">
    <property type="term" value="F:ADP binding"/>
    <property type="evidence" value="ECO:0007669"/>
    <property type="project" value="InterPro"/>
</dbReference>
<dbReference type="AlphaFoldDB" id="A0A151QZD0"/>
<organism evidence="3 4">
    <name type="scientific">Cajanus cajan</name>
    <name type="common">Pigeon pea</name>
    <name type="synonym">Cajanus indicus</name>
    <dbReference type="NCBI Taxonomy" id="3821"/>
    <lineage>
        <taxon>Eukaryota</taxon>
        <taxon>Viridiplantae</taxon>
        <taxon>Streptophyta</taxon>
        <taxon>Embryophyta</taxon>
        <taxon>Tracheophyta</taxon>
        <taxon>Spermatophyta</taxon>
        <taxon>Magnoliopsida</taxon>
        <taxon>eudicotyledons</taxon>
        <taxon>Gunneridae</taxon>
        <taxon>Pentapetalae</taxon>
        <taxon>rosids</taxon>
        <taxon>fabids</taxon>
        <taxon>Fabales</taxon>
        <taxon>Fabaceae</taxon>
        <taxon>Papilionoideae</taxon>
        <taxon>50 kb inversion clade</taxon>
        <taxon>NPAAA clade</taxon>
        <taxon>indigoferoid/millettioid clade</taxon>
        <taxon>Phaseoleae</taxon>
        <taxon>Cajanus</taxon>
    </lineage>
</organism>
<name>A0A151QZD0_CAJCA</name>
<gene>
    <name evidence="3" type="ORF">KK1_043230</name>
</gene>
<dbReference type="EMBL" id="KQ484330">
    <property type="protein sequence ID" value="KYP35718.1"/>
    <property type="molecule type" value="Genomic_DNA"/>
</dbReference>
<protein>
    <submittedName>
        <fullName evidence="3">Disease resistance protein At5g63020 family</fullName>
    </submittedName>
</protein>
<accession>A0A151QZD0</accession>
<dbReference type="OMA" id="HICEYMG"/>